<comment type="caution">
    <text evidence="1">The sequence shown here is derived from an EMBL/GenBank/DDBJ whole genome shotgun (WGS) entry which is preliminary data.</text>
</comment>
<reference evidence="1 2" key="1">
    <citation type="submission" date="2020-10" db="EMBL/GenBank/DDBJ databases">
        <title>The Coptis chinensis genome and diversification of protoberbering-type alkaloids.</title>
        <authorList>
            <person name="Wang B."/>
            <person name="Shu S."/>
            <person name="Song C."/>
            <person name="Liu Y."/>
        </authorList>
    </citation>
    <scope>NUCLEOTIDE SEQUENCE [LARGE SCALE GENOMIC DNA]</scope>
    <source>
        <strain evidence="1">HL-2020</strain>
        <tissue evidence="1">Leaf</tissue>
    </source>
</reference>
<gene>
    <name evidence="1" type="ORF">IFM89_029205</name>
</gene>
<dbReference type="AlphaFoldDB" id="A0A835M7D3"/>
<accession>A0A835M7D3</accession>
<dbReference type="Proteomes" id="UP000631114">
    <property type="component" value="Unassembled WGS sequence"/>
</dbReference>
<organism evidence="1 2">
    <name type="scientific">Coptis chinensis</name>
    <dbReference type="NCBI Taxonomy" id="261450"/>
    <lineage>
        <taxon>Eukaryota</taxon>
        <taxon>Viridiplantae</taxon>
        <taxon>Streptophyta</taxon>
        <taxon>Embryophyta</taxon>
        <taxon>Tracheophyta</taxon>
        <taxon>Spermatophyta</taxon>
        <taxon>Magnoliopsida</taxon>
        <taxon>Ranunculales</taxon>
        <taxon>Ranunculaceae</taxon>
        <taxon>Coptidoideae</taxon>
        <taxon>Coptis</taxon>
    </lineage>
</organism>
<sequence length="109" mass="11862">MLWENREVETLTKVREAKGGLLFADAIKIEDSECSSPVQIMVTSLTSGQWGLSTQRSGGRLASLSVGEHGDQTPTPKSLALRAEIKCTNLTKCSKKGGYCFPVIFELDI</sequence>
<dbReference type="EMBL" id="JADFTS010000002">
    <property type="protein sequence ID" value="KAF9621985.1"/>
    <property type="molecule type" value="Genomic_DNA"/>
</dbReference>
<evidence type="ECO:0000313" key="2">
    <source>
        <dbReference type="Proteomes" id="UP000631114"/>
    </source>
</evidence>
<keyword evidence="2" id="KW-1185">Reference proteome</keyword>
<proteinExistence type="predicted"/>
<name>A0A835M7D3_9MAGN</name>
<protein>
    <submittedName>
        <fullName evidence="1">Uncharacterized protein</fullName>
    </submittedName>
</protein>
<evidence type="ECO:0000313" key="1">
    <source>
        <dbReference type="EMBL" id="KAF9621985.1"/>
    </source>
</evidence>